<comment type="subcellular location">
    <subcellularLocation>
        <location evidence="1">Nucleus</location>
    </subcellularLocation>
</comment>
<protein>
    <recommendedName>
        <fullName evidence="7">BZIP domain-containing protein</fullName>
    </recommendedName>
</protein>
<dbReference type="Pfam" id="PF00170">
    <property type="entry name" value="bZIP_1"/>
    <property type="match status" value="1"/>
</dbReference>
<dbReference type="Proteomes" id="UP000594263">
    <property type="component" value="Unplaced"/>
</dbReference>
<dbReference type="GO" id="GO:0003700">
    <property type="term" value="F:DNA-binding transcription factor activity"/>
    <property type="evidence" value="ECO:0007669"/>
    <property type="project" value="InterPro"/>
</dbReference>
<dbReference type="PANTHER" id="PTHR46324:SF26">
    <property type="entry name" value="OS02G0728001 PROTEIN"/>
    <property type="match status" value="1"/>
</dbReference>
<keyword evidence="5" id="KW-0539">Nucleus</keyword>
<dbReference type="InterPro" id="IPR044521">
    <property type="entry name" value="AtbZIP8/43"/>
</dbReference>
<dbReference type="GO" id="GO:0005634">
    <property type="term" value="C:nucleus"/>
    <property type="evidence" value="ECO:0007669"/>
    <property type="project" value="UniProtKB-SubCell"/>
</dbReference>
<dbReference type="PANTHER" id="PTHR46324">
    <property type="entry name" value="BASIC LEUCINE ZIPPER 43-RELATED"/>
    <property type="match status" value="1"/>
</dbReference>
<evidence type="ECO:0000313" key="9">
    <source>
        <dbReference type="Proteomes" id="UP000594263"/>
    </source>
</evidence>
<dbReference type="Gramene" id="Kaladp0024s0167.1.v1.1">
    <property type="protein sequence ID" value="Kaladp0024s0167.1.v1.1.CDS.1"/>
    <property type="gene ID" value="Kaladp0024s0167.v1.1"/>
</dbReference>
<dbReference type="InterPro" id="IPR045314">
    <property type="entry name" value="bZIP_plant_GBF1"/>
</dbReference>
<dbReference type="FunFam" id="1.20.5.170:FF:000020">
    <property type="entry name" value="BZIP transcription factor"/>
    <property type="match status" value="1"/>
</dbReference>
<dbReference type="PROSITE" id="PS00036">
    <property type="entry name" value="BZIP_BASIC"/>
    <property type="match status" value="1"/>
</dbReference>
<dbReference type="AlphaFoldDB" id="A0A7N0T5N8"/>
<dbReference type="GO" id="GO:0046983">
    <property type="term" value="F:protein dimerization activity"/>
    <property type="evidence" value="ECO:0007669"/>
    <property type="project" value="UniProtKB-ARBA"/>
</dbReference>
<dbReference type="InterPro" id="IPR046347">
    <property type="entry name" value="bZIP_sf"/>
</dbReference>
<evidence type="ECO:0000256" key="1">
    <source>
        <dbReference type="ARBA" id="ARBA00004123"/>
    </source>
</evidence>
<dbReference type="GO" id="GO:0003677">
    <property type="term" value="F:DNA binding"/>
    <property type="evidence" value="ECO:0007669"/>
    <property type="project" value="UniProtKB-KW"/>
</dbReference>
<dbReference type="Gene3D" id="1.20.5.170">
    <property type="match status" value="1"/>
</dbReference>
<feature type="compositionally biased region" description="Low complexity" evidence="6">
    <location>
        <begin position="191"/>
        <end position="200"/>
    </location>
</feature>
<dbReference type="SMART" id="SM00338">
    <property type="entry name" value="BRLZ"/>
    <property type="match status" value="1"/>
</dbReference>
<sequence>MLPLGDFAGLSYLNFDSSAMLQESWASVMPGNMQALGGYMNGLPACHQMLPSLHEVNPQQSSSVSNNSTSDEADEPLYNIIDERKQRRMISNRESARRSRMRKQKHLDELWSQVTRLRTENHALLDKFNHVFESHSQVVQENVKLKDEVSQLRKMVADLQISSPETFLRELREMPCITDNAEEASPKSNHSISSSIDLLD</sequence>
<organism evidence="8 9">
    <name type="scientific">Kalanchoe fedtschenkoi</name>
    <name type="common">Lavender scallops</name>
    <name type="synonym">South American air plant</name>
    <dbReference type="NCBI Taxonomy" id="63787"/>
    <lineage>
        <taxon>Eukaryota</taxon>
        <taxon>Viridiplantae</taxon>
        <taxon>Streptophyta</taxon>
        <taxon>Embryophyta</taxon>
        <taxon>Tracheophyta</taxon>
        <taxon>Spermatophyta</taxon>
        <taxon>Magnoliopsida</taxon>
        <taxon>eudicotyledons</taxon>
        <taxon>Gunneridae</taxon>
        <taxon>Pentapetalae</taxon>
        <taxon>Saxifragales</taxon>
        <taxon>Crassulaceae</taxon>
        <taxon>Kalanchoe</taxon>
    </lineage>
</organism>
<dbReference type="SUPFAM" id="SSF57959">
    <property type="entry name" value="Leucine zipper domain"/>
    <property type="match status" value="1"/>
</dbReference>
<keyword evidence="4" id="KW-0804">Transcription</keyword>
<dbReference type="InterPro" id="IPR004827">
    <property type="entry name" value="bZIP"/>
</dbReference>
<feature type="region of interest" description="Disordered" evidence="6">
    <location>
        <begin position="179"/>
        <end position="200"/>
    </location>
</feature>
<keyword evidence="2" id="KW-0805">Transcription regulation</keyword>
<keyword evidence="9" id="KW-1185">Reference proteome</keyword>
<dbReference type="PROSITE" id="PS50217">
    <property type="entry name" value="BZIP"/>
    <property type="match status" value="1"/>
</dbReference>
<dbReference type="CDD" id="cd14702">
    <property type="entry name" value="bZIP_plant_GBF1"/>
    <property type="match status" value="1"/>
</dbReference>
<feature type="domain" description="BZIP" evidence="7">
    <location>
        <begin position="82"/>
        <end position="145"/>
    </location>
</feature>
<keyword evidence="3" id="KW-0238">DNA-binding</keyword>
<evidence type="ECO:0000313" key="8">
    <source>
        <dbReference type="EnsemblPlants" id="Kaladp0024s0167.1.v1.1.CDS.1"/>
    </source>
</evidence>
<accession>A0A7N0T5N8</accession>
<evidence type="ECO:0000256" key="2">
    <source>
        <dbReference type="ARBA" id="ARBA00023015"/>
    </source>
</evidence>
<dbReference type="OMA" id="CQSIANS"/>
<name>A0A7N0T5N8_KALFE</name>
<evidence type="ECO:0000256" key="4">
    <source>
        <dbReference type="ARBA" id="ARBA00023163"/>
    </source>
</evidence>
<dbReference type="EnsemblPlants" id="Kaladp0024s0167.1.v1.1">
    <property type="protein sequence ID" value="Kaladp0024s0167.1.v1.1.CDS.1"/>
    <property type="gene ID" value="Kaladp0024s0167.v1.1"/>
</dbReference>
<evidence type="ECO:0000256" key="3">
    <source>
        <dbReference type="ARBA" id="ARBA00023125"/>
    </source>
</evidence>
<proteinExistence type="predicted"/>
<reference evidence="8" key="1">
    <citation type="submission" date="2021-01" db="UniProtKB">
        <authorList>
            <consortium name="EnsemblPlants"/>
        </authorList>
    </citation>
    <scope>IDENTIFICATION</scope>
</reference>
<evidence type="ECO:0000256" key="6">
    <source>
        <dbReference type="SAM" id="MobiDB-lite"/>
    </source>
</evidence>
<evidence type="ECO:0000259" key="7">
    <source>
        <dbReference type="PROSITE" id="PS50217"/>
    </source>
</evidence>
<evidence type="ECO:0000256" key="5">
    <source>
        <dbReference type="ARBA" id="ARBA00023242"/>
    </source>
</evidence>